<dbReference type="GO" id="GO:0004497">
    <property type="term" value="F:monooxygenase activity"/>
    <property type="evidence" value="ECO:0007669"/>
    <property type="project" value="UniProtKB-KW"/>
</dbReference>
<dbReference type="InterPro" id="IPR041654">
    <property type="entry name" value="StyA_sbd"/>
</dbReference>
<dbReference type="SUPFAM" id="SSF51905">
    <property type="entry name" value="FAD/NAD(P)-binding domain"/>
    <property type="match status" value="1"/>
</dbReference>
<organism evidence="2 3">
    <name type="scientific">Nocardia rhamnosiphila</name>
    <dbReference type="NCBI Taxonomy" id="426716"/>
    <lineage>
        <taxon>Bacteria</taxon>
        <taxon>Bacillati</taxon>
        <taxon>Actinomycetota</taxon>
        <taxon>Actinomycetes</taxon>
        <taxon>Mycobacteriales</taxon>
        <taxon>Nocardiaceae</taxon>
        <taxon>Nocardia</taxon>
    </lineage>
</organism>
<dbReference type="Proteomes" id="UP001550628">
    <property type="component" value="Unassembled WGS sequence"/>
</dbReference>
<evidence type="ECO:0000313" key="3">
    <source>
        <dbReference type="Proteomes" id="UP001550628"/>
    </source>
</evidence>
<proteinExistence type="predicted"/>
<evidence type="ECO:0000313" key="2">
    <source>
        <dbReference type="EMBL" id="MEU1952009.1"/>
    </source>
</evidence>
<comment type="caution">
    <text evidence="2">The sequence shown here is derived from an EMBL/GenBank/DDBJ whole genome shotgun (WGS) entry which is preliminary data.</text>
</comment>
<dbReference type="RefSeq" id="WP_051714294.1">
    <property type="nucleotide sequence ID" value="NZ_JBEYBD010000001.1"/>
</dbReference>
<dbReference type="Gene3D" id="3.30.9.40">
    <property type="match status" value="1"/>
</dbReference>
<protein>
    <submittedName>
        <fullName evidence="2">Styrene monooxygenase/indole monooxygenase family protein</fullName>
    </submittedName>
</protein>
<accession>A0ABV2WMA7</accession>
<keyword evidence="2" id="KW-0503">Monooxygenase</keyword>
<feature type="domain" description="Styrene monooxygenase StyA putative substrate binding" evidence="1">
    <location>
        <begin position="147"/>
        <end position="251"/>
    </location>
</feature>
<keyword evidence="2" id="KW-0560">Oxidoreductase</keyword>
<evidence type="ECO:0000259" key="1">
    <source>
        <dbReference type="Pfam" id="PF17885"/>
    </source>
</evidence>
<gene>
    <name evidence="2" type="ORF">ABZ510_09115</name>
</gene>
<dbReference type="EMBL" id="JBEYBF010000004">
    <property type="protein sequence ID" value="MEU1952009.1"/>
    <property type="molecule type" value="Genomic_DNA"/>
</dbReference>
<dbReference type="GeneID" id="96241873"/>
<dbReference type="InterPro" id="IPR036188">
    <property type="entry name" value="FAD/NAD-bd_sf"/>
</dbReference>
<keyword evidence="3" id="KW-1185">Reference proteome</keyword>
<dbReference type="Gene3D" id="3.50.50.60">
    <property type="entry name" value="FAD/NAD(P)-binding domain"/>
    <property type="match status" value="1"/>
</dbReference>
<reference evidence="2 3" key="1">
    <citation type="submission" date="2024-06" db="EMBL/GenBank/DDBJ databases">
        <title>The Natural Products Discovery Center: Release of the First 8490 Sequenced Strains for Exploring Actinobacteria Biosynthetic Diversity.</title>
        <authorList>
            <person name="Kalkreuter E."/>
            <person name="Kautsar S.A."/>
            <person name="Yang D."/>
            <person name="Bader C.D."/>
            <person name="Teijaro C.N."/>
            <person name="Fluegel L."/>
            <person name="Davis C.M."/>
            <person name="Simpson J.R."/>
            <person name="Lauterbach L."/>
            <person name="Steele A.D."/>
            <person name="Gui C."/>
            <person name="Meng S."/>
            <person name="Li G."/>
            <person name="Viehrig K."/>
            <person name="Ye F."/>
            <person name="Su P."/>
            <person name="Kiefer A.F."/>
            <person name="Nichols A."/>
            <person name="Cepeda A.J."/>
            <person name="Yan W."/>
            <person name="Fan B."/>
            <person name="Jiang Y."/>
            <person name="Adhikari A."/>
            <person name="Zheng C.-J."/>
            <person name="Schuster L."/>
            <person name="Cowan T.M."/>
            <person name="Smanski M.J."/>
            <person name="Chevrette M.G."/>
            <person name="De Carvalho L.P.S."/>
            <person name="Shen B."/>
        </authorList>
    </citation>
    <scope>NUCLEOTIDE SEQUENCE [LARGE SCALE GENOMIC DNA]</scope>
    <source>
        <strain evidence="2 3">NPDC019708</strain>
    </source>
</reference>
<name>A0ABV2WMA7_9NOCA</name>
<sequence>MGHIRILGAGECGLPLAHRLLRAGRPVTLVAARDAAAVLNGTVTSTQVKFPATLDLESAAGLGHWRSVAPEIRGIRLAAVMDGQRILGWTGRFTRPAQSVDQRTVFARWLTDYLDAGGDLEIGDPPVAEIDRRAGEYDLTVVTRASGELAACFPADPGWPAPGRPARQLAVLYLEGATPDPDDLGIYVSLPGLGEVISYPGLTGSPGQERRCEMLLIEAIPGGPLDVFDPHHPPSEQLRRARRLLETYLPADLADRYRTAELTDARAALTGAVPPAVRRPVGTLPSGRPVLGGGDVVCRMDPGGAQGANNAAHCAETYAAAILACPDGPFDRSWMVSAATPWLTGTAHHAARWTAAVLDPPAEMQQFMLAAQHDPALANAFADTFARPADMVRFTAARNADTAPLG</sequence>
<dbReference type="Pfam" id="PF17885">
    <property type="entry name" value="Smoa_sbd"/>
    <property type="match status" value="1"/>
</dbReference>